<dbReference type="InterPro" id="IPR001638">
    <property type="entry name" value="Solute-binding_3/MltF_N"/>
</dbReference>
<dbReference type="EMBL" id="PEBK01000001">
    <property type="protein sequence ID" value="PJM76200.1"/>
    <property type="molecule type" value="Genomic_DNA"/>
</dbReference>
<feature type="compositionally biased region" description="Basic residues" evidence="4">
    <location>
        <begin position="17"/>
        <end position="30"/>
    </location>
</feature>
<proteinExistence type="inferred from homology"/>
<evidence type="ECO:0000259" key="5">
    <source>
        <dbReference type="SMART" id="SM00062"/>
    </source>
</evidence>
<dbReference type="PANTHER" id="PTHR30085:SF6">
    <property type="entry name" value="ABC TRANSPORTER GLUTAMINE-BINDING PROTEIN GLNH"/>
    <property type="match status" value="1"/>
</dbReference>
<dbReference type="Gene3D" id="3.40.190.10">
    <property type="entry name" value="Periplasmic binding protein-like II"/>
    <property type="match status" value="2"/>
</dbReference>
<evidence type="ECO:0000256" key="1">
    <source>
        <dbReference type="ARBA" id="ARBA00010333"/>
    </source>
</evidence>
<evidence type="ECO:0000313" key="7">
    <source>
        <dbReference type="Proteomes" id="UP000231451"/>
    </source>
</evidence>
<keyword evidence="3" id="KW-0732">Signal</keyword>
<organism evidence="6 7">
    <name type="scientific">Bifidobacterium simiarum</name>
    <dbReference type="NCBI Taxonomy" id="2045441"/>
    <lineage>
        <taxon>Bacteria</taxon>
        <taxon>Bacillati</taxon>
        <taxon>Actinomycetota</taxon>
        <taxon>Actinomycetes</taxon>
        <taxon>Bifidobacteriales</taxon>
        <taxon>Bifidobacteriaceae</taxon>
        <taxon>Bifidobacterium</taxon>
    </lineage>
</organism>
<dbReference type="Pfam" id="PF00497">
    <property type="entry name" value="SBP_bac_3"/>
    <property type="match status" value="1"/>
</dbReference>
<dbReference type="GO" id="GO:0005576">
    <property type="term" value="C:extracellular region"/>
    <property type="evidence" value="ECO:0007669"/>
    <property type="project" value="TreeGrafter"/>
</dbReference>
<dbReference type="SMART" id="SM00062">
    <property type="entry name" value="PBPb"/>
    <property type="match status" value="1"/>
</dbReference>
<protein>
    <recommendedName>
        <fullName evidence="5">Solute-binding protein family 3/N-terminal domain-containing protein</fullName>
    </recommendedName>
</protein>
<evidence type="ECO:0000256" key="2">
    <source>
        <dbReference type="ARBA" id="ARBA00022448"/>
    </source>
</evidence>
<dbReference type="AlphaFoldDB" id="A0A2M9HHA2"/>
<dbReference type="SUPFAM" id="SSF53850">
    <property type="entry name" value="Periplasmic binding protein-like II"/>
    <property type="match status" value="1"/>
</dbReference>
<keyword evidence="2" id="KW-0813">Transport</keyword>
<dbReference type="GO" id="GO:0030288">
    <property type="term" value="C:outer membrane-bounded periplasmic space"/>
    <property type="evidence" value="ECO:0007669"/>
    <property type="project" value="TreeGrafter"/>
</dbReference>
<dbReference type="InterPro" id="IPR051455">
    <property type="entry name" value="Bact_solute-bind_prot3"/>
</dbReference>
<dbReference type="Proteomes" id="UP000231451">
    <property type="component" value="Unassembled WGS sequence"/>
</dbReference>
<name>A0A2M9HHA2_9BIFI</name>
<evidence type="ECO:0000313" key="6">
    <source>
        <dbReference type="EMBL" id="PJM76200.1"/>
    </source>
</evidence>
<evidence type="ECO:0000256" key="3">
    <source>
        <dbReference type="ARBA" id="ARBA00022729"/>
    </source>
</evidence>
<accession>A0A2M9HHA2</accession>
<feature type="region of interest" description="Disordered" evidence="4">
    <location>
        <begin position="1"/>
        <end position="30"/>
    </location>
</feature>
<comment type="similarity">
    <text evidence="1">Belongs to the bacterial solute-binding protein 3 family.</text>
</comment>
<comment type="caution">
    <text evidence="6">The sequence shown here is derived from an EMBL/GenBank/DDBJ whole genome shotgun (WGS) entry which is preliminary data.</text>
</comment>
<reference evidence="6 7" key="1">
    <citation type="submission" date="2017-10" db="EMBL/GenBank/DDBJ databases">
        <title>Draft genome sequences of strains TRE 1, TRE 9, TRE H and TRI 7, isolated from tamarins, belonging to four potential novel Bifidobacterium species.</title>
        <authorList>
            <person name="Mattarelli P."/>
            <person name="Modesto M."/>
            <person name="Puglisi E."/>
            <person name="Morelli L."/>
            <person name="Spezio C."/>
            <person name="Bonetti A."/>
            <person name="Sandri C."/>
        </authorList>
    </citation>
    <scope>NUCLEOTIDE SEQUENCE [LARGE SCALE GENOMIC DNA]</scope>
    <source>
        <strain evidence="7">TRI7</strain>
    </source>
</reference>
<dbReference type="GO" id="GO:0006865">
    <property type="term" value="P:amino acid transport"/>
    <property type="evidence" value="ECO:0007669"/>
    <property type="project" value="TreeGrafter"/>
</dbReference>
<feature type="domain" description="Solute-binding protein family 3/N-terminal" evidence="5">
    <location>
        <begin position="75"/>
        <end position="303"/>
    </location>
</feature>
<dbReference type="PANTHER" id="PTHR30085">
    <property type="entry name" value="AMINO ACID ABC TRANSPORTER PERMEASE"/>
    <property type="match status" value="1"/>
</dbReference>
<gene>
    <name evidence="6" type="ORF">CSQ87_01420</name>
</gene>
<evidence type="ECO:0000256" key="4">
    <source>
        <dbReference type="SAM" id="MobiDB-lite"/>
    </source>
</evidence>
<keyword evidence="7" id="KW-1185">Reference proteome</keyword>
<sequence length="311" mass="33810">MAAMSASREPLTAPCHRSGHRLRRRSLRRPSCRPRRAGRLLVRALSAVVALALCLPLAACGQTDPLGASEVVGPRLAIGVAYDQPSMGYRKGDDYSGLDVEVARYVANRLGYADWQIVWENAPEADRDRMLASGEVDMIVGVFVDDSQNVDDLGFDFAGAYLTERQAVMVRRRGGAPIDSLNALRGRKACVVRGSRSVEQMRRKFGSSVSLIQQPGSTQCATALLSGMVDAVVAPGAVLAGLHSAGNDDTTRILSERFGDEGRYGVALPSGSTQLEHRVDLALRRMHRDGTWDRAWNRTLGAIGYETDRSR</sequence>